<keyword evidence="2" id="KW-1185">Reference proteome</keyword>
<dbReference type="Proteomes" id="UP000796880">
    <property type="component" value="Unassembled WGS sequence"/>
</dbReference>
<protein>
    <submittedName>
        <fullName evidence="1">Uncharacterized protein</fullName>
    </submittedName>
</protein>
<accession>A0A8K0HK98</accession>
<sequence length="163" mass="18380">MSVTASNSSASSVYWSAFFSDDVSDESADRSFETRGVEEISYFVQRDVLGILGVRREAMVGAIKRKVGKISDEAEELETMIVERMYWMLREVVAMVTVKLEALCLICLASSRNRIRWPCLDRVFSSDRWEEHVSMSHTSIGKPSVTLDRIEASFGRILIAASQ</sequence>
<organism evidence="1 2">
    <name type="scientific">Rhamnella rubrinervis</name>
    <dbReference type="NCBI Taxonomy" id="2594499"/>
    <lineage>
        <taxon>Eukaryota</taxon>
        <taxon>Viridiplantae</taxon>
        <taxon>Streptophyta</taxon>
        <taxon>Embryophyta</taxon>
        <taxon>Tracheophyta</taxon>
        <taxon>Spermatophyta</taxon>
        <taxon>Magnoliopsida</taxon>
        <taxon>eudicotyledons</taxon>
        <taxon>Gunneridae</taxon>
        <taxon>Pentapetalae</taxon>
        <taxon>rosids</taxon>
        <taxon>fabids</taxon>
        <taxon>Rosales</taxon>
        <taxon>Rhamnaceae</taxon>
        <taxon>rhamnoid group</taxon>
        <taxon>Rhamneae</taxon>
        <taxon>Rhamnella</taxon>
    </lineage>
</organism>
<name>A0A8K0HK98_9ROSA</name>
<evidence type="ECO:0000313" key="2">
    <source>
        <dbReference type="Proteomes" id="UP000796880"/>
    </source>
</evidence>
<dbReference type="AlphaFoldDB" id="A0A8K0HK98"/>
<reference evidence="1" key="1">
    <citation type="submission" date="2020-03" db="EMBL/GenBank/DDBJ databases">
        <title>A high-quality chromosome-level genome assembly of a woody plant with both climbing and erect habits, Rhamnella rubrinervis.</title>
        <authorList>
            <person name="Lu Z."/>
            <person name="Yang Y."/>
            <person name="Zhu X."/>
            <person name="Sun Y."/>
        </authorList>
    </citation>
    <scope>NUCLEOTIDE SEQUENCE</scope>
    <source>
        <strain evidence="1">BYM</strain>
        <tissue evidence="1">Leaf</tissue>
    </source>
</reference>
<proteinExistence type="predicted"/>
<gene>
    <name evidence="1" type="ORF">FNV43_RR04043</name>
</gene>
<evidence type="ECO:0000313" key="1">
    <source>
        <dbReference type="EMBL" id="KAF3453603.1"/>
    </source>
</evidence>
<dbReference type="EMBL" id="VOIH02000002">
    <property type="protein sequence ID" value="KAF3453603.1"/>
    <property type="molecule type" value="Genomic_DNA"/>
</dbReference>
<comment type="caution">
    <text evidence="1">The sequence shown here is derived from an EMBL/GenBank/DDBJ whole genome shotgun (WGS) entry which is preliminary data.</text>
</comment>